<reference evidence="1 2" key="1">
    <citation type="submission" date="2018-01" db="EMBL/GenBank/DDBJ databases">
        <title>Metagenomic assembled genomes from two thermal pools in the Uzon Caldera, Kamchatka, Russia.</title>
        <authorList>
            <person name="Wilkins L."/>
            <person name="Ettinger C."/>
        </authorList>
    </citation>
    <scope>NUCLEOTIDE SEQUENCE [LARGE SCALE GENOMIC DNA]</scope>
    <source>
        <strain evidence="1">ZAV-15</strain>
    </source>
</reference>
<organism evidence="1 2">
    <name type="scientific">Caldimicrobium thiodismutans</name>
    <dbReference type="NCBI Taxonomy" id="1653476"/>
    <lineage>
        <taxon>Bacteria</taxon>
        <taxon>Pseudomonadati</taxon>
        <taxon>Thermodesulfobacteriota</taxon>
        <taxon>Thermodesulfobacteria</taxon>
        <taxon>Thermodesulfobacteriales</taxon>
        <taxon>Thermodesulfobacteriaceae</taxon>
        <taxon>Caldimicrobium</taxon>
    </lineage>
</organism>
<sequence length="177" mass="20756">RGFGKKDKMRESLTYFSKLQKFFHRELEVLIHKDKIFHQKLLALKEAISKTRKAYLETNSFQFCEECSKKGVKCCGEGLEWKLSPEEFFLNLFLFKLEGKTFSLSHPQKGDCLFLGEKGCFLILTPLFCRNFFCTELKNFLGEKNLIYLQNVLEEEALLTFELCEYLKRKSLSLGGF</sequence>
<accession>A0A2N7PKB2</accession>
<name>A0A2N7PKB2_9BACT</name>
<proteinExistence type="predicted"/>
<dbReference type="Proteomes" id="UP000235731">
    <property type="component" value="Unassembled WGS sequence"/>
</dbReference>
<dbReference type="EMBL" id="PNIE01000033">
    <property type="protein sequence ID" value="PMP63506.1"/>
    <property type="molecule type" value="Genomic_DNA"/>
</dbReference>
<protein>
    <submittedName>
        <fullName evidence="1">Uncharacterized protein</fullName>
    </submittedName>
</protein>
<dbReference type="AlphaFoldDB" id="A0A2N7PKB2"/>
<feature type="non-terminal residue" evidence="1">
    <location>
        <position position="1"/>
    </location>
</feature>
<evidence type="ECO:0000313" key="1">
    <source>
        <dbReference type="EMBL" id="PMP63506.1"/>
    </source>
</evidence>
<comment type="caution">
    <text evidence="1">The sequence shown here is derived from an EMBL/GenBank/DDBJ whole genome shotgun (WGS) entry which is preliminary data.</text>
</comment>
<evidence type="ECO:0000313" key="2">
    <source>
        <dbReference type="Proteomes" id="UP000235731"/>
    </source>
</evidence>
<gene>
    <name evidence="1" type="ORF">C0197_02475</name>
</gene>